<proteinExistence type="predicted"/>
<name>A0AAD9FJK8_DISEL</name>
<evidence type="ECO:0000313" key="3">
    <source>
        <dbReference type="Proteomes" id="UP001228049"/>
    </source>
</evidence>
<dbReference type="EMBL" id="JASDAP010000004">
    <property type="protein sequence ID" value="KAK1903696.1"/>
    <property type="molecule type" value="Genomic_DNA"/>
</dbReference>
<evidence type="ECO:0000256" key="1">
    <source>
        <dbReference type="SAM" id="MobiDB-lite"/>
    </source>
</evidence>
<keyword evidence="2" id="KW-0648">Protein biosynthesis</keyword>
<accession>A0AAD9FJK8</accession>
<feature type="region of interest" description="Disordered" evidence="1">
    <location>
        <begin position="42"/>
        <end position="75"/>
    </location>
</feature>
<dbReference type="AlphaFoldDB" id="A0AAD9FJK8"/>
<dbReference type="Proteomes" id="UP001228049">
    <property type="component" value="Unassembled WGS sequence"/>
</dbReference>
<keyword evidence="2" id="KW-0396">Initiation factor</keyword>
<gene>
    <name evidence="2" type="ORF">KUDE01_010884</name>
</gene>
<feature type="compositionally biased region" description="Polar residues" evidence="1">
    <location>
        <begin position="51"/>
        <end position="75"/>
    </location>
</feature>
<sequence>MQSRRPAVPTGPDGTAVTAVKEPHLPEYTWVTAETCAPPQRLIITSRPADNANTDPESPSPDTLTGGQATNQLRR</sequence>
<keyword evidence="3" id="KW-1185">Reference proteome</keyword>
<dbReference type="GO" id="GO:0003743">
    <property type="term" value="F:translation initiation factor activity"/>
    <property type="evidence" value="ECO:0007669"/>
    <property type="project" value="UniProtKB-KW"/>
</dbReference>
<organism evidence="2 3">
    <name type="scientific">Dissostichus eleginoides</name>
    <name type="common">Patagonian toothfish</name>
    <name type="synonym">Dissostichus amissus</name>
    <dbReference type="NCBI Taxonomy" id="100907"/>
    <lineage>
        <taxon>Eukaryota</taxon>
        <taxon>Metazoa</taxon>
        <taxon>Chordata</taxon>
        <taxon>Craniata</taxon>
        <taxon>Vertebrata</taxon>
        <taxon>Euteleostomi</taxon>
        <taxon>Actinopterygii</taxon>
        <taxon>Neopterygii</taxon>
        <taxon>Teleostei</taxon>
        <taxon>Neoteleostei</taxon>
        <taxon>Acanthomorphata</taxon>
        <taxon>Eupercaria</taxon>
        <taxon>Perciformes</taxon>
        <taxon>Notothenioidei</taxon>
        <taxon>Nototheniidae</taxon>
        <taxon>Dissostichus</taxon>
    </lineage>
</organism>
<reference evidence="2" key="1">
    <citation type="submission" date="2023-04" db="EMBL/GenBank/DDBJ databases">
        <title>Chromosome-level genome of Chaenocephalus aceratus.</title>
        <authorList>
            <person name="Park H."/>
        </authorList>
    </citation>
    <scope>NUCLEOTIDE SEQUENCE</scope>
    <source>
        <strain evidence="2">DE</strain>
        <tissue evidence="2">Muscle</tissue>
    </source>
</reference>
<comment type="caution">
    <text evidence="2">The sequence shown here is derived from an EMBL/GenBank/DDBJ whole genome shotgun (WGS) entry which is preliminary data.</text>
</comment>
<feature type="region of interest" description="Disordered" evidence="1">
    <location>
        <begin position="1"/>
        <end position="21"/>
    </location>
</feature>
<evidence type="ECO:0000313" key="2">
    <source>
        <dbReference type="EMBL" id="KAK1903696.1"/>
    </source>
</evidence>
<protein>
    <submittedName>
        <fullName evidence="2">Eukaryotic translation initiation factor 3 subunit B</fullName>
    </submittedName>
</protein>